<evidence type="ECO:0000313" key="2">
    <source>
        <dbReference type="EMBL" id="EES52736.1"/>
    </source>
</evidence>
<keyword evidence="3" id="KW-1185">Reference proteome</keyword>
<dbReference type="PROSITE" id="PS51257">
    <property type="entry name" value="PROKAR_LIPOPROTEIN"/>
    <property type="match status" value="1"/>
</dbReference>
<dbReference type="AlphaFoldDB" id="C6HX26"/>
<feature type="chain" id="PRO_5002966223" evidence="1">
    <location>
        <begin position="23"/>
        <end position="511"/>
    </location>
</feature>
<accession>C6HX26</accession>
<evidence type="ECO:0000313" key="3">
    <source>
        <dbReference type="Proteomes" id="UP000009374"/>
    </source>
</evidence>
<evidence type="ECO:0000256" key="1">
    <source>
        <dbReference type="SAM" id="SignalP"/>
    </source>
</evidence>
<gene>
    <name evidence="2" type="ORF">UBAL3_92050108</name>
</gene>
<reference evidence="2 3" key="1">
    <citation type="journal article" date="2009" name="Appl. Environ. Microbiol.">
        <title>Community genomic and proteomic analyses of chemoautotrophic iron-oxidizing "Leptospirillum rubarum" (Group II) and "Leptospirillum ferrodiazotrophum" (Group III) bacteria in acid mine drainage biofilms.</title>
        <authorList>
            <person name="Goltsman D.S."/>
            <person name="Denef V.J."/>
            <person name="Singer S.W."/>
            <person name="VerBerkmoes N.C."/>
            <person name="Lefsrud M."/>
            <person name="Mueller R.S."/>
            <person name="Dick G.J."/>
            <person name="Sun C.L."/>
            <person name="Wheeler K.E."/>
            <person name="Zemla A."/>
            <person name="Baker B.J."/>
            <person name="Hauser L."/>
            <person name="Land M."/>
            <person name="Shah M.B."/>
            <person name="Thelen M.P."/>
            <person name="Hettich R.L."/>
            <person name="Banfield J.F."/>
        </authorList>
    </citation>
    <scope>NUCLEOTIDE SEQUENCE [LARGE SCALE GENOMIC DNA]</scope>
</reference>
<organism evidence="2 3">
    <name type="scientific">Leptospirillum ferrodiazotrophum</name>
    <dbReference type="NCBI Taxonomy" id="412449"/>
    <lineage>
        <taxon>Bacteria</taxon>
        <taxon>Pseudomonadati</taxon>
        <taxon>Nitrospirota</taxon>
        <taxon>Nitrospiria</taxon>
        <taxon>Nitrospirales</taxon>
        <taxon>Nitrospiraceae</taxon>
        <taxon>Leptospirillum</taxon>
    </lineage>
</organism>
<name>C6HX26_9BACT</name>
<protein>
    <submittedName>
        <fullName evidence="2">Uncharacterized protein</fullName>
    </submittedName>
</protein>
<dbReference type="EMBL" id="GG693873">
    <property type="protein sequence ID" value="EES52736.1"/>
    <property type="molecule type" value="Genomic_DNA"/>
</dbReference>
<sequence>MMRGIPVISAILLLLLSSCASLEDAFNQGVLGGHSAIKDKNQIHLETVSFPDGDVVSAAGVPGKHSFMILRTSSSGFLLQELDVTTGQTLWSQSLPLHFQPTFKSMVADSRGRVYIFPSTLSRHQRTIAIYDSRKHRLRLKRLPLRSNWTTSPLEIARDNEDGIFYPSVLSASRRRETMHSLLVLYHLLPNGKVKGPFPVGAPPQNGNFNLTVDPATDLVWTTVAIRQRPTLTSVTTYTGTQVQTETKLNILPLSFIDGPGLAVLNTQGLLLERIPVGNAAGWIRSVFPLTGDHSVRIAGETPTCFTEIHILDGTWEGFVVLSMVNVGIPAIDTIAGNPKGTIAVGQMAFKIFLKTFGPDAAKEALSSREALKIFLAKKENRAKQKLLIRALKTMVTHPPASLTGGIKSSSVHSVCETNNPIFSNPLQISDQDWWTLTSNGTAPQLTHVFFPNTSLLSIFQGPMVKSLYPLTSLRLEYSRLVQNPSGDVMVVEASQVVLVRNTDMEAKGTS</sequence>
<dbReference type="Proteomes" id="UP000009374">
    <property type="component" value="Unassembled WGS sequence"/>
</dbReference>
<keyword evidence="1" id="KW-0732">Signal</keyword>
<feature type="signal peptide" evidence="1">
    <location>
        <begin position="1"/>
        <end position="22"/>
    </location>
</feature>
<proteinExistence type="predicted"/>